<dbReference type="Proteomes" id="UP001165960">
    <property type="component" value="Unassembled WGS sequence"/>
</dbReference>
<proteinExistence type="predicted"/>
<accession>A0ACC2TWX8</accession>
<dbReference type="EMBL" id="QTSX02002063">
    <property type="protein sequence ID" value="KAJ9079064.1"/>
    <property type="molecule type" value="Genomic_DNA"/>
</dbReference>
<evidence type="ECO:0000313" key="2">
    <source>
        <dbReference type="Proteomes" id="UP001165960"/>
    </source>
</evidence>
<protein>
    <submittedName>
        <fullName evidence="1">Uncharacterized protein</fullName>
    </submittedName>
</protein>
<gene>
    <name evidence="1" type="ORF">DSO57_1039365</name>
</gene>
<organism evidence="1 2">
    <name type="scientific">Entomophthora muscae</name>
    <dbReference type="NCBI Taxonomy" id="34485"/>
    <lineage>
        <taxon>Eukaryota</taxon>
        <taxon>Fungi</taxon>
        <taxon>Fungi incertae sedis</taxon>
        <taxon>Zoopagomycota</taxon>
        <taxon>Entomophthoromycotina</taxon>
        <taxon>Entomophthoromycetes</taxon>
        <taxon>Entomophthorales</taxon>
        <taxon>Entomophthoraceae</taxon>
        <taxon>Entomophthora</taxon>
    </lineage>
</organism>
<sequence length="82" mass="9106">MKQGLFSFFASSALGNLITCRVPDGNPTNIPEDCQVCQDDIIIEHGMLPDNHLALKQIAGRLIVKMVSLITSRSPSMLRHWN</sequence>
<keyword evidence="2" id="KW-1185">Reference proteome</keyword>
<comment type="caution">
    <text evidence="1">The sequence shown here is derived from an EMBL/GenBank/DDBJ whole genome shotgun (WGS) entry which is preliminary data.</text>
</comment>
<evidence type="ECO:0000313" key="1">
    <source>
        <dbReference type="EMBL" id="KAJ9079064.1"/>
    </source>
</evidence>
<reference evidence="1" key="1">
    <citation type="submission" date="2022-04" db="EMBL/GenBank/DDBJ databases">
        <title>Genome of the entomopathogenic fungus Entomophthora muscae.</title>
        <authorList>
            <person name="Elya C."/>
            <person name="Lovett B.R."/>
            <person name="Lee E."/>
            <person name="Macias A.M."/>
            <person name="Hajek A.E."/>
            <person name="De Bivort B.L."/>
            <person name="Kasson M.T."/>
            <person name="De Fine Licht H.H."/>
            <person name="Stajich J.E."/>
        </authorList>
    </citation>
    <scope>NUCLEOTIDE SEQUENCE</scope>
    <source>
        <strain evidence="1">Berkeley</strain>
    </source>
</reference>
<name>A0ACC2TWX8_9FUNG</name>